<dbReference type="EC" id="4.1.1.65" evidence="12"/>
<keyword evidence="10 12" id="KW-1208">Phospholipid metabolism</keyword>
<comment type="pathway">
    <text evidence="12">Phospholipid metabolism; phosphatidylethanolamine biosynthesis; phosphatidylethanolamine from CDP-diacylglycerol: step 2/2.</text>
</comment>
<dbReference type="NCBIfam" id="TIGR00163">
    <property type="entry name" value="PS_decarb"/>
    <property type="match status" value="1"/>
</dbReference>
<dbReference type="EMBL" id="CP104694">
    <property type="protein sequence ID" value="UXI66967.1"/>
    <property type="molecule type" value="Genomic_DNA"/>
</dbReference>
<keyword evidence="9 12" id="KW-0456">Lyase</keyword>
<protein>
    <recommendedName>
        <fullName evidence="12">Phosphatidylserine decarboxylase proenzyme</fullName>
        <ecNumber evidence="12">4.1.1.65</ecNumber>
    </recommendedName>
    <component>
        <recommendedName>
            <fullName evidence="12">Phosphatidylserine decarboxylase alpha chain</fullName>
        </recommendedName>
    </component>
    <component>
        <recommendedName>
            <fullName evidence="12">Phosphatidylserine decarboxylase beta chain</fullName>
        </recommendedName>
    </component>
</protein>
<keyword evidence="11 12" id="KW-0670">Pyruvate</keyword>
<evidence type="ECO:0000256" key="10">
    <source>
        <dbReference type="ARBA" id="ARBA00023264"/>
    </source>
</evidence>
<keyword evidence="14" id="KW-1185">Reference proteome</keyword>
<feature type="site" description="Cleavage (non-hydrolytic); by autocatalysis" evidence="12">
    <location>
        <begin position="246"/>
        <end position="247"/>
    </location>
</feature>
<evidence type="ECO:0000313" key="13">
    <source>
        <dbReference type="EMBL" id="UXI66967.1"/>
    </source>
</evidence>
<reference evidence="13" key="1">
    <citation type="submission" date="2022-09" db="EMBL/GenBank/DDBJ databases">
        <title>Tahibacter sp. nov., isolated from a fresh water.</title>
        <authorList>
            <person name="Baek J.H."/>
            <person name="Lee J.K."/>
            <person name="Kim J.M."/>
            <person name="Jeon C.O."/>
        </authorList>
    </citation>
    <scope>NUCLEOTIDE SEQUENCE</scope>
    <source>
        <strain evidence="13">W38</strain>
    </source>
</reference>
<comment type="pathway">
    <text evidence="1">Lipid metabolism.</text>
</comment>
<evidence type="ECO:0000256" key="6">
    <source>
        <dbReference type="ARBA" id="ARBA00023136"/>
    </source>
</evidence>
<evidence type="ECO:0000256" key="7">
    <source>
        <dbReference type="ARBA" id="ARBA00023145"/>
    </source>
</evidence>
<dbReference type="Pfam" id="PF02666">
    <property type="entry name" value="PS_Dcarbxylase"/>
    <property type="match status" value="1"/>
</dbReference>
<comment type="function">
    <text evidence="12">Catalyzes the formation of phosphatidylethanolamine (PtdEtn) from phosphatidylserine (PtdSer).</text>
</comment>
<keyword evidence="4 12" id="KW-0210">Decarboxylase</keyword>
<feature type="active site" description="Schiff-base intermediate with substrate; via pyruvic acid; for decarboxylase activity" evidence="12">
    <location>
        <position position="247"/>
    </location>
</feature>
<organism evidence="13 14">
    <name type="scientific">Tahibacter amnicola</name>
    <dbReference type="NCBI Taxonomy" id="2976241"/>
    <lineage>
        <taxon>Bacteria</taxon>
        <taxon>Pseudomonadati</taxon>
        <taxon>Pseudomonadota</taxon>
        <taxon>Gammaproteobacteria</taxon>
        <taxon>Lysobacterales</taxon>
        <taxon>Rhodanobacteraceae</taxon>
        <taxon>Tahibacter</taxon>
    </lineage>
</organism>
<feature type="active site" description="Charge relay system; for autoendoproteolytic cleavage activity" evidence="12">
    <location>
        <position position="88"/>
    </location>
</feature>
<keyword evidence="5 12" id="KW-0443">Lipid metabolism</keyword>
<comment type="cofactor">
    <cofactor evidence="12">
        <name>pyruvate</name>
        <dbReference type="ChEBI" id="CHEBI:15361"/>
    </cofactor>
    <text evidence="12">Binds 1 pyruvoyl group covalently per subunit.</text>
</comment>
<dbReference type="InterPro" id="IPR003817">
    <property type="entry name" value="PS_Dcarbxylase"/>
</dbReference>
<evidence type="ECO:0000256" key="12">
    <source>
        <dbReference type="HAMAP-Rule" id="MF_00662"/>
    </source>
</evidence>
<evidence type="ECO:0000256" key="2">
    <source>
        <dbReference type="ARBA" id="ARBA00022475"/>
    </source>
</evidence>
<dbReference type="PANTHER" id="PTHR10067">
    <property type="entry name" value="PHOSPHATIDYLSERINE DECARBOXYLASE"/>
    <property type="match status" value="1"/>
</dbReference>
<proteinExistence type="inferred from homology"/>
<dbReference type="HAMAP" id="MF_00662">
    <property type="entry name" value="PS_decarb_PSD_B_type1"/>
    <property type="match status" value="1"/>
</dbReference>
<keyword evidence="8 12" id="KW-0594">Phospholipid biosynthesis</keyword>
<evidence type="ECO:0000256" key="1">
    <source>
        <dbReference type="ARBA" id="ARBA00005189"/>
    </source>
</evidence>
<evidence type="ECO:0000256" key="9">
    <source>
        <dbReference type="ARBA" id="ARBA00023239"/>
    </source>
</evidence>
<evidence type="ECO:0000256" key="3">
    <source>
        <dbReference type="ARBA" id="ARBA00022516"/>
    </source>
</evidence>
<name>A0ABY6BBN9_9GAMM</name>
<keyword evidence="6 12" id="KW-0472">Membrane</keyword>
<gene>
    <name evidence="13" type="primary">asd</name>
    <name evidence="12" type="synonym">psd</name>
    <name evidence="13" type="ORF">N4264_19765</name>
</gene>
<dbReference type="InterPro" id="IPR033177">
    <property type="entry name" value="PSD-B"/>
</dbReference>
<comment type="similarity">
    <text evidence="12">Belongs to the phosphatidylserine decarboxylase family. PSD-B subfamily. Prokaryotic type I sub-subfamily.</text>
</comment>
<keyword evidence="3 12" id="KW-0444">Lipid biosynthesis</keyword>
<feature type="chain" id="PRO_5044913049" description="Phosphatidylserine decarboxylase alpha chain" evidence="12">
    <location>
        <begin position="247"/>
        <end position="281"/>
    </location>
</feature>
<comment type="PTM">
    <text evidence="12">Is synthesized initially as an inactive proenzyme. Formation of the active enzyme involves a self-maturation process in which the active site pyruvoyl group is generated from an internal serine residue via an autocatalytic post-translational modification. Two non-identical subunits are generated from the proenzyme in this reaction, and the pyruvate is formed at the N-terminus of the alpha chain, which is derived from the carboxyl end of the proenzyme. The autoendoproteolytic cleavage occurs by a canonical serine protease mechanism, in which the side chain hydroxyl group of the serine supplies its oxygen atom to form the C-terminus of the beta chain, while the remainder of the serine residue undergoes an oxidative deamination to produce ammonia and the pyruvoyl prosthetic group on the alpha chain. During this reaction, the Ser that is part of the protease active site of the proenzyme becomes the pyruvoyl prosthetic group, which constitutes an essential element of the active site of the mature decarboxylase.</text>
</comment>
<comment type="subcellular location">
    <subcellularLocation>
        <location evidence="12">Cell membrane</location>
        <topology evidence="12">Peripheral membrane protein</topology>
    </subcellularLocation>
</comment>
<evidence type="ECO:0000256" key="5">
    <source>
        <dbReference type="ARBA" id="ARBA00023098"/>
    </source>
</evidence>
<dbReference type="PANTHER" id="PTHR10067:SF6">
    <property type="entry name" value="PHOSPHATIDYLSERINE DECARBOXYLASE PROENZYME, MITOCHONDRIAL"/>
    <property type="match status" value="1"/>
</dbReference>
<dbReference type="RefSeq" id="WP_261693943.1">
    <property type="nucleotide sequence ID" value="NZ_CP104694.1"/>
</dbReference>
<sequence length="281" mass="31460">MTFSLLLQYILPHQLLTRIVYWATRRQWRPWKNFLIGQIVRRFQVDLAEAQVTDIQQFEHFNAFFTRLLKPGARTAPADPAAIACPADGRISQMGPIEDGRIFQAKGQHYTAAELLASEADAAPYRDGSFITVYLSPRDYHRVHMPLAGRLVETVHVPGRLFSVAPAPVRAIPRLFARNERLVCHFEGEHGPFVVVMVGAMLVSSVSTVWSGLEIPPYARQVTRKSWRDKNIRLGRFDEMARFNMGSTAIVLLPKSGGRLEGSLLAEQAVRVGQSIGTTAP</sequence>
<evidence type="ECO:0000256" key="4">
    <source>
        <dbReference type="ARBA" id="ARBA00022793"/>
    </source>
</evidence>
<feature type="active site" description="Charge relay system; for autoendoproteolytic cleavage activity" evidence="12">
    <location>
        <position position="247"/>
    </location>
</feature>
<keyword evidence="7 12" id="KW-0865">Zymogen</keyword>
<evidence type="ECO:0000313" key="14">
    <source>
        <dbReference type="Proteomes" id="UP001064632"/>
    </source>
</evidence>
<evidence type="ECO:0000256" key="8">
    <source>
        <dbReference type="ARBA" id="ARBA00023209"/>
    </source>
</evidence>
<dbReference type="Proteomes" id="UP001064632">
    <property type="component" value="Chromosome"/>
</dbReference>
<accession>A0ABY6BBN9</accession>
<keyword evidence="2 12" id="KW-1003">Cell membrane</keyword>
<evidence type="ECO:0000256" key="11">
    <source>
        <dbReference type="ARBA" id="ARBA00023317"/>
    </source>
</evidence>
<comment type="catalytic activity">
    <reaction evidence="12">
        <text>a 1,2-diacyl-sn-glycero-3-phospho-L-serine + H(+) = a 1,2-diacyl-sn-glycero-3-phosphoethanolamine + CO2</text>
        <dbReference type="Rhea" id="RHEA:20828"/>
        <dbReference type="ChEBI" id="CHEBI:15378"/>
        <dbReference type="ChEBI" id="CHEBI:16526"/>
        <dbReference type="ChEBI" id="CHEBI:57262"/>
        <dbReference type="ChEBI" id="CHEBI:64612"/>
        <dbReference type="EC" id="4.1.1.65"/>
    </reaction>
</comment>
<feature type="active site" description="Charge relay system; for autoendoproteolytic cleavage activity" evidence="12">
    <location>
        <position position="144"/>
    </location>
</feature>
<dbReference type="InterPro" id="IPR033178">
    <property type="entry name" value="PSD_type1_pro"/>
</dbReference>
<comment type="subunit">
    <text evidence="12">Heterodimer of a large membrane-associated beta subunit and a small pyruvoyl-containing alpha subunit.</text>
</comment>
<feature type="modified residue" description="Pyruvic acid (Ser); by autocatalysis" evidence="12">
    <location>
        <position position="247"/>
    </location>
</feature>
<feature type="chain" id="PRO_5044913051" description="Phosphatidylserine decarboxylase beta chain" evidence="12">
    <location>
        <begin position="1"/>
        <end position="246"/>
    </location>
</feature>
<dbReference type="GO" id="GO:0004609">
    <property type="term" value="F:phosphatidylserine decarboxylase activity"/>
    <property type="evidence" value="ECO:0007669"/>
    <property type="project" value="UniProtKB-EC"/>
</dbReference>